<proteinExistence type="predicted"/>
<dbReference type="OrthoDB" id="10364544at2759"/>
<dbReference type="PANTHER" id="PTHR33706:SF1">
    <property type="entry name" value="TPR REPEAT PROTEIN"/>
    <property type="match status" value="1"/>
</dbReference>
<dbReference type="PANTHER" id="PTHR33706">
    <property type="entry name" value="MORN VARIANT REPEAT PROTEIN"/>
    <property type="match status" value="1"/>
</dbReference>
<dbReference type="KEGG" id="ptm:GSPATT00027146001"/>
<gene>
    <name evidence="1" type="ORF">GSPATT00027146001</name>
</gene>
<dbReference type="HOGENOM" id="CLU_367045_0_0_1"/>
<sequence length="637" mass="74058">MFQNKDIAIDFQQDFFLTEQVKEFEAQISGRLLTKDVLLKFTNKEIVYIVDGSIIRIDQILDVKEMPQIMKNLEQIKYLKWMGDLGQNLSKIGKWYIIWRGCNIDMGGCYCADGKKQGIWKEILINYNNQVQVYEFGLFNGGLRQGVWKIINQDQVIGGGSYDLQGNKNGQWLELHQQWEKDSREIILQGEYKNGQKIGRWDTVDIGLNQNKVMYDFSIKQISGGGTYNESGLKSGKWLEIHDLWDHYSSVTFHGEYKNGEKYSSWTTVDRENQKIGGGSYQENGIKNGEWIEICAEWRSVCQINFKGLYKNGKKIGFWDTLQYGNTKMYVYFLQNISGGGKYDDNGLKQGKWIELHDEWQHWDREVTFEGEYFQGKKIGKWNTILNGKQNMLIYYFLQENFSGGGQYDQDGLKGGQWVDLCDGWEGNGVNTMQFTYNGEYLKGKKVGRWDIIDKNQKLIGSGSYDENGMKDSKWIEQHEQWKYNLREITYHGEYKNGKKIGYWNTFQKGEKVVGGGLYDLNGIQDGKWVELDDSYDQEESAITYNGEYQNGRKCGKWESVYDQNTVIGGGVYDEVGLKNGYWIELNSEWRTDSKEIIIKGEYNKGKKCGQWETFQLIYGATQKIETKEYDDQGLRI</sequence>
<dbReference type="GeneID" id="5047978"/>
<dbReference type="Proteomes" id="UP000000600">
    <property type="component" value="Unassembled WGS sequence"/>
</dbReference>
<evidence type="ECO:0000313" key="1">
    <source>
        <dbReference type="EMBL" id="CAK94820.1"/>
    </source>
</evidence>
<protein>
    <submittedName>
        <fullName evidence="1">Uncharacterized protein</fullName>
    </submittedName>
</protein>
<dbReference type="AlphaFoldDB" id="A0EHM9"/>
<dbReference type="EMBL" id="CT868679">
    <property type="protein sequence ID" value="CAK94820.1"/>
    <property type="molecule type" value="Genomic_DNA"/>
</dbReference>
<keyword evidence="2" id="KW-1185">Reference proteome</keyword>
<reference evidence="1 2" key="1">
    <citation type="journal article" date="2006" name="Nature">
        <title>Global trends of whole-genome duplications revealed by the ciliate Paramecium tetraurelia.</title>
        <authorList>
            <consortium name="Genoscope"/>
            <person name="Aury J.-M."/>
            <person name="Jaillon O."/>
            <person name="Duret L."/>
            <person name="Noel B."/>
            <person name="Jubin C."/>
            <person name="Porcel B.M."/>
            <person name="Segurens B."/>
            <person name="Daubin V."/>
            <person name="Anthouard V."/>
            <person name="Aiach N."/>
            <person name="Arnaiz O."/>
            <person name="Billaut A."/>
            <person name="Beisson J."/>
            <person name="Blanc I."/>
            <person name="Bouhouche K."/>
            <person name="Camara F."/>
            <person name="Duharcourt S."/>
            <person name="Guigo R."/>
            <person name="Gogendeau D."/>
            <person name="Katinka M."/>
            <person name="Keller A.-M."/>
            <person name="Kissmehl R."/>
            <person name="Klotz C."/>
            <person name="Koll F."/>
            <person name="Le Moue A."/>
            <person name="Lepere C."/>
            <person name="Malinsky S."/>
            <person name="Nowacki M."/>
            <person name="Nowak J.K."/>
            <person name="Plattner H."/>
            <person name="Poulain J."/>
            <person name="Ruiz F."/>
            <person name="Serrano V."/>
            <person name="Zagulski M."/>
            <person name="Dessen P."/>
            <person name="Betermier M."/>
            <person name="Weissenbach J."/>
            <person name="Scarpelli C."/>
            <person name="Schachter V."/>
            <person name="Sperling L."/>
            <person name="Meyer E."/>
            <person name="Cohen J."/>
            <person name="Wincker P."/>
        </authorList>
    </citation>
    <scope>NUCLEOTIDE SEQUENCE [LARGE SCALE GENOMIC DNA]</scope>
    <source>
        <strain evidence="1 2">Stock d4-2</strain>
    </source>
</reference>
<dbReference type="Gene3D" id="2.20.110.10">
    <property type="entry name" value="Histone H3 K4-specific methyltransferase SET7/9 N-terminal domain"/>
    <property type="match status" value="1"/>
</dbReference>
<evidence type="ECO:0000313" key="2">
    <source>
        <dbReference type="Proteomes" id="UP000000600"/>
    </source>
</evidence>
<accession>A0EHM9</accession>
<dbReference type="OMA" id="IEICAEW"/>
<dbReference type="RefSeq" id="XP_001462193.1">
    <property type="nucleotide sequence ID" value="XM_001462156.2"/>
</dbReference>
<dbReference type="InParanoid" id="A0EHM9"/>
<organism evidence="1 2">
    <name type="scientific">Paramecium tetraurelia</name>
    <dbReference type="NCBI Taxonomy" id="5888"/>
    <lineage>
        <taxon>Eukaryota</taxon>
        <taxon>Sar</taxon>
        <taxon>Alveolata</taxon>
        <taxon>Ciliophora</taxon>
        <taxon>Intramacronucleata</taxon>
        <taxon>Oligohymenophorea</taxon>
        <taxon>Peniculida</taxon>
        <taxon>Parameciidae</taxon>
        <taxon>Paramecium</taxon>
    </lineage>
</organism>
<name>A0EHM9_PARTE</name>